<dbReference type="AlphaFoldDB" id="A0A7S3IMG2"/>
<evidence type="ECO:0000256" key="2">
    <source>
        <dbReference type="ARBA" id="ARBA00022737"/>
    </source>
</evidence>
<dbReference type="EMBL" id="HBIH01020493">
    <property type="protein sequence ID" value="CAE0327525.1"/>
    <property type="molecule type" value="Transcribed_RNA"/>
</dbReference>
<keyword evidence="3" id="KW-0106">Calcium</keyword>
<dbReference type="SUPFAM" id="SSF47473">
    <property type="entry name" value="EF-hand"/>
    <property type="match status" value="1"/>
</dbReference>
<dbReference type="PROSITE" id="PS00018">
    <property type="entry name" value="EF_HAND_1"/>
    <property type="match status" value="2"/>
</dbReference>
<dbReference type="SMART" id="SM00054">
    <property type="entry name" value="EFh"/>
    <property type="match status" value="2"/>
</dbReference>
<accession>A0A7S3IMG2</accession>
<dbReference type="InterPro" id="IPR018247">
    <property type="entry name" value="EF_Hand_1_Ca_BS"/>
</dbReference>
<dbReference type="GO" id="GO:0005509">
    <property type="term" value="F:calcium ion binding"/>
    <property type="evidence" value="ECO:0007669"/>
    <property type="project" value="InterPro"/>
</dbReference>
<dbReference type="Pfam" id="PF13499">
    <property type="entry name" value="EF-hand_7"/>
    <property type="match status" value="1"/>
</dbReference>
<feature type="domain" description="EF-hand" evidence="4">
    <location>
        <begin position="83"/>
        <end position="118"/>
    </location>
</feature>
<dbReference type="CDD" id="cd00051">
    <property type="entry name" value="EFh"/>
    <property type="match status" value="1"/>
</dbReference>
<evidence type="ECO:0000313" key="5">
    <source>
        <dbReference type="EMBL" id="CAE0327525.1"/>
    </source>
</evidence>
<evidence type="ECO:0000256" key="3">
    <source>
        <dbReference type="ARBA" id="ARBA00022837"/>
    </source>
</evidence>
<protein>
    <recommendedName>
        <fullName evidence="4">EF-hand domain-containing protein</fullName>
    </recommendedName>
</protein>
<sequence>MTRYDRTHDRRLSFAEFSEAFLSGDPYYSKMVSRRPANPTRGTMYRRDDCFLADTQIEFRSLWRTHFKVECSSETLRQRLANRPMFNVYEAFNSLDINEDGRISADEVRRLIESRGYLVNEKEVGRVISKFDKDGDGAVSYHEFRDEMAPKSQSRRC</sequence>
<dbReference type="PROSITE" id="PS50222">
    <property type="entry name" value="EF_HAND_2"/>
    <property type="match status" value="2"/>
</dbReference>
<feature type="domain" description="EF-hand" evidence="4">
    <location>
        <begin position="119"/>
        <end position="154"/>
    </location>
</feature>
<evidence type="ECO:0000256" key="1">
    <source>
        <dbReference type="ARBA" id="ARBA00022723"/>
    </source>
</evidence>
<proteinExistence type="predicted"/>
<organism evidence="5">
    <name type="scientific">Strombidium inclinatum</name>
    <dbReference type="NCBI Taxonomy" id="197538"/>
    <lineage>
        <taxon>Eukaryota</taxon>
        <taxon>Sar</taxon>
        <taxon>Alveolata</taxon>
        <taxon>Ciliophora</taxon>
        <taxon>Intramacronucleata</taxon>
        <taxon>Spirotrichea</taxon>
        <taxon>Oligotrichia</taxon>
        <taxon>Strombidiidae</taxon>
        <taxon>Strombidium</taxon>
    </lineage>
</organism>
<dbReference type="InterPro" id="IPR002048">
    <property type="entry name" value="EF_hand_dom"/>
</dbReference>
<dbReference type="InterPro" id="IPR039647">
    <property type="entry name" value="EF_hand_pair_protein_CML-like"/>
</dbReference>
<dbReference type="Gene3D" id="1.10.238.10">
    <property type="entry name" value="EF-hand"/>
    <property type="match status" value="1"/>
</dbReference>
<keyword evidence="1" id="KW-0479">Metal-binding</keyword>
<name>A0A7S3IMG2_9SPIT</name>
<dbReference type="InterPro" id="IPR011992">
    <property type="entry name" value="EF-hand-dom_pair"/>
</dbReference>
<dbReference type="PANTHER" id="PTHR10891">
    <property type="entry name" value="EF-HAND CALCIUM-BINDING DOMAIN CONTAINING PROTEIN"/>
    <property type="match status" value="1"/>
</dbReference>
<evidence type="ECO:0000259" key="4">
    <source>
        <dbReference type="PROSITE" id="PS50222"/>
    </source>
</evidence>
<keyword evidence="2" id="KW-0677">Repeat</keyword>
<gene>
    <name evidence="5" type="ORF">SINC0208_LOCUS8152</name>
</gene>
<reference evidence="5" key="1">
    <citation type="submission" date="2021-01" db="EMBL/GenBank/DDBJ databases">
        <authorList>
            <person name="Corre E."/>
            <person name="Pelletier E."/>
            <person name="Niang G."/>
            <person name="Scheremetjew M."/>
            <person name="Finn R."/>
            <person name="Kale V."/>
            <person name="Holt S."/>
            <person name="Cochrane G."/>
            <person name="Meng A."/>
            <person name="Brown T."/>
            <person name="Cohen L."/>
        </authorList>
    </citation>
    <scope>NUCLEOTIDE SEQUENCE</scope>
    <source>
        <strain evidence="5">S3</strain>
    </source>
</reference>